<dbReference type="InterPro" id="IPR003658">
    <property type="entry name" value="Anti-sigma_ant"/>
</dbReference>
<dbReference type="PANTHER" id="PTHR33495">
    <property type="entry name" value="ANTI-SIGMA FACTOR ANTAGONIST TM_1081-RELATED-RELATED"/>
    <property type="match status" value="1"/>
</dbReference>
<keyword evidence="5" id="KW-1185">Reference proteome</keyword>
<dbReference type="PROSITE" id="PS50801">
    <property type="entry name" value="STAS"/>
    <property type="match status" value="1"/>
</dbReference>
<sequence>MDISHKKFNRVDLLTLEGRMDAASAPHLKQQLDALFEQGRYRIVLDLAALDYIASPGLRVLIEARKRARDRKLTDLEGGDVRIANLPPRIKEVFDLTGFTSLFEIYNDTLTAVGSF</sequence>
<comment type="caution">
    <text evidence="4">The sequence shown here is derived from an EMBL/GenBank/DDBJ whole genome shotgun (WGS) entry which is preliminary data.</text>
</comment>
<dbReference type="AlphaFoldDB" id="A0A0N8PSD3"/>
<dbReference type="PATRIC" id="fig|186479.3.peg.9003"/>
<dbReference type="Proteomes" id="UP000050509">
    <property type="component" value="Unassembled WGS sequence"/>
</dbReference>
<evidence type="ECO:0000313" key="4">
    <source>
        <dbReference type="EMBL" id="KPV52405.1"/>
    </source>
</evidence>
<reference evidence="4 5" key="1">
    <citation type="submission" date="2015-09" db="EMBL/GenBank/DDBJ databases">
        <title>Draft genome sequence of Kouleothrix aurantiaca JCM 19913.</title>
        <authorList>
            <person name="Hemp J."/>
        </authorList>
    </citation>
    <scope>NUCLEOTIDE SEQUENCE [LARGE SCALE GENOMIC DNA]</scope>
    <source>
        <strain evidence="4 5">COM-B</strain>
    </source>
</reference>
<name>A0A0N8PSD3_9CHLR</name>
<dbReference type="SUPFAM" id="SSF52091">
    <property type="entry name" value="SpoIIaa-like"/>
    <property type="match status" value="1"/>
</dbReference>
<protein>
    <recommendedName>
        <fullName evidence="2">Anti-sigma factor antagonist</fullName>
    </recommendedName>
</protein>
<accession>A0A0N8PSD3</accession>
<evidence type="ECO:0000313" key="5">
    <source>
        <dbReference type="Proteomes" id="UP000050509"/>
    </source>
</evidence>
<comment type="similarity">
    <text evidence="1 2">Belongs to the anti-sigma-factor antagonist family.</text>
</comment>
<dbReference type="EMBL" id="LJCR01000555">
    <property type="protein sequence ID" value="KPV52405.1"/>
    <property type="molecule type" value="Genomic_DNA"/>
</dbReference>
<organism evidence="4 5">
    <name type="scientific">Kouleothrix aurantiaca</name>
    <dbReference type="NCBI Taxonomy" id="186479"/>
    <lineage>
        <taxon>Bacteria</taxon>
        <taxon>Bacillati</taxon>
        <taxon>Chloroflexota</taxon>
        <taxon>Chloroflexia</taxon>
        <taxon>Chloroflexales</taxon>
        <taxon>Roseiflexineae</taxon>
        <taxon>Roseiflexaceae</taxon>
        <taxon>Kouleothrix</taxon>
    </lineage>
</organism>
<evidence type="ECO:0000259" key="3">
    <source>
        <dbReference type="PROSITE" id="PS50801"/>
    </source>
</evidence>
<dbReference type="InterPro" id="IPR002645">
    <property type="entry name" value="STAS_dom"/>
</dbReference>
<evidence type="ECO:0000256" key="2">
    <source>
        <dbReference type="RuleBase" id="RU003749"/>
    </source>
</evidence>
<dbReference type="CDD" id="cd07043">
    <property type="entry name" value="STAS_anti-anti-sigma_factors"/>
    <property type="match status" value="1"/>
</dbReference>
<dbReference type="GO" id="GO:0043856">
    <property type="term" value="F:anti-sigma factor antagonist activity"/>
    <property type="evidence" value="ECO:0007669"/>
    <property type="project" value="InterPro"/>
</dbReference>
<dbReference type="Gene3D" id="3.30.750.24">
    <property type="entry name" value="STAS domain"/>
    <property type="match status" value="1"/>
</dbReference>
<proteinExistence type="inferred from homology"/>
<evidence type="ECO:0000256" key="1">
    <source>
        <dbReference type="ARBA" id="ARBA00009013"/>
    </source>
</evidence>
<dbReference type="Pfam" id="PF01740">
    <property type="entry name" value="STAS"/>
    <property type="match status" value="1"/>
</dbReference>
<dbReference type="NCBIfam" id="TIGR00377">
    <property type="entry name" value="ant_ant_sig"/>
    <property type="match status" value="1"/>
</dbReference>
<dbReference type="PANTHER" id="PTHR33495:SF2">
    <property type="entry name" value="ANTI-SIGMA FACTOR ANTAGONIST TM_1081-RELATED"/>
    <property type="match status" value="1"/>
</dbReference>
<gene>
    <name evidence="4" type="ORF">SE17_15675</name>
</gene>
<dbReference type="InterPro" id="IPR036513">
    <property type="entry name" value="STAS_dom_sf"/>
</dbReference>
<feature type="domain" description="STAS" evidence="3">
    <location>
        <begin position="1"/>
        <end position="116"/>
    </location>
</feature>